<gene>
    <name evidence="1" type="ORF">EXY23_08255</name>
</gene>
<dbReference type="EMBL" id="SKBM01000006">
    <property type="protein sequence ID" value="TCZ63960.1"/>
    <property type="molecule type" value="Genomic_DNA"/>
</dbReference>
<comment type="caution">
    <text evidence="1">The sequence shown here is derived from an EMBL/GenBank/DDBJ whole genome shotgun (WGS) entry which is preliminary data.</text>
</comment>
<evidence type="ECO:0000313" key="1">
    <source>
        <dbReference type="EMBL" id="TCZ63960.1"/>
    </source>
</evidence>
<name>A0A4R4DUJ7_9PROT</name>
<organism evidence="1 2">
    <name type="scientific">Roseicella aquatilis</name>
    <dbReference type="NCBI Taxonomy" id="2527868"/>
    <lineage>
        <taxon>Bacteria</taxon>
        <taxon>Pseudomonadati</taxon>
        <taxon>Pseudomonadota</taxon>
        <taxon>Alphaproteobacteria</taxon>
        <taxon>Acetobacterales</taxon>
        <taxon>Roseomonadaceae</taxon>
        <taxon>Roseicella</taxon>
    </lineage>
</organism>
<evidence type="ECO:0000313" key="2">
    <source>
        <dbReference type="Proteomes" id="UP000295023"/>
    </source>
</evidence>
<sequence>MDVDDDATPPQVYLARILTLLDTVAVEVEPWQRAIRSEQAGAGLDVELRRILGQQASQIAELHDRVCRRVETLNRALDEARHRGDTTSVVGHPAGQHIRFEPTKMFAGRKPIHLGVVDRYFVFPAIPPLSLPLLRLVITLPGADDLIIREKHDVFGWHYHYCDHKKRRSDVLMAFDRNRLFGKSHPSGKHVVPLCWEPHAINKAKFQAKPWRWGDRKRVSIYEACEPDLSVNPALAYKPPSKEAQDVWPI</sequence>
<protein>
    <submittedName>
        <fullName evidence="1">Uncharacterized protein</fullName>
    </submittedName>
</protein>
<accession>A0A4R4DUJ7</accession>
<reference evidence="1 2" key="1">
    <citation type="submission" date="2019-03" db="EMBL/GenBank/DDBJ databases">
        <title>Paracraurococcus aquatilis NE82 genome sequence.</title>
        <authorList>
            <person name="Zhao Y."/>
            <person name="Du Z."/>
        </authorList>
    </citation>
    <scope>NUCLEOTIDE SEQUENCE [LARGE SCALE GENOMIC DNA]</scope>
    <source>
        <strain evidence="1 2">NE82</strain>
    </source>
</reference>
<dbReference type="Proteomes" id="UP000295023">
    <property type="component" value="Unassembled WGS sequence"/>
</dbReference>
<keyword evidence="2" id="KW-1185">Reference proteome</keyword>
<proteinExistence type="predicted"/>
<dbReference type="AlphaFoldDB" id="A0A4R4DUJ7"/>